<dbReference type="Proteomes" id="UP000184315">
    <property type="component" value="Unassembled WGS sequence"/>
</dbReference>
<organism evidence="1 2">
    <name type="scientific">Planktothrix tepida PCC 9214</name>
    <dbReference type="NCBI Taxonomy" id="671072"/>
    <lineage>
        <taxon>Bacteria</taxon>
        <taxon>Bacillati</taxon>
        <taxon>Cyanobacteriota</taxon>
        <taxon>Cyanophyceae</taxon>
        <taxon>Oscillatoriophycideae</taxon>
        <taxon>Oscillatoriales</taxon>
        <taxon>Microcoleaceae</taxon>
        <taxon>Planktothrix</taxon>
    </lineage>
</organism>
<dbReference type="AlphaFoldDB" id="A0A1J1LKQ3"/>
<accession>A0A1J1LKQ3</accession>
<gene>
    <name evidence="1" type="ORF">PL9214500021</name>
</gene>
<dbReference type="EMBL" id="CZDF01000156">
    <property type="protein sequence ID" value="CUR32774.1"/>
    <property type="molecule type" value="Genomic_DNA"/>
</dbReference>
<sequence length="79" mass="8992">MLLEEGTGSREQGTVRIERVSEFKNVLTVMRSAIKARSSITCKKTQFHDETRLNFGTNPNSKFIGDPVEITEIKFEKIC</sequence>
<evidence type="ECO:0000313" key="1">
    <source>
        <dbReference type="EMBL" id="CUR32774.1"/>
    </source>
</evidence>
<proteinExistence type="predicted"/>
<reference evidence="2" key="1">
    <citation type="submission" date="2015-10" db="EMBL/GenBank/DDBJ databases">
        <authorList>
            <person name="Regsiter A."/>
            <person name="william w."/>
        </authorList>
    </citation>
    <scope>NUCLEOTIDE SEQUENCE [LARGE SCALE GENOMIC DNA]</scope>
</reference>
<protein>
    <submittedName>
        <fullName evidence="1">Uncharacterized protein</fullName>
    </submittedName>
</protein>
<name>A0A1J1LKQ3_9CYAN</name>
<keyword evidence="2" id="KW-1185">Reference proteome</keyword>
<evidence type="ECO:0000313" key="2">
    <source>
        <dbReference type="Proteomes" id="UP000184315"/>
    </source>
</evidence>